<dbReference type="EMBL" id="BNAI01000001">
    <property type="protein sequence ID" value="GHF06015.1"/>
    <property type="molecule type" value="Genomic_DNA"/>
</dbReference>
<name>A0A8J3GN49_9MICO</name>
<gene>
    <name evidence="2" type="ORF">GCM10011600_03250</name>
</gene>
<dbReference type="AlphaFoldDB" id="A0A8J3GN49"/>
<keyword evidence="1" id="KW-0472">Membrane</keyword>
<feature type="transmembrane region" description="Helical" evidence="1">
    <location>
        <begin position="28"/>
        <end position="50"/>
    </location>
</feature>
<feature type="transmembrane region" description="Helical" evidence="1">
    <location>
        <begin position="62"/>
        <end position="83"/>
    </location>
</feature>
<organism evidence="2 3">
    <name type="scientific">Pseudolysinimonas yzui</name>
    <dbReference type="NCBI Taxonomy" id="2708254"/>
    <lineage>
        <taxon>Bacteria</taxon>
        <taxon>Bacillati</taxon>
        <taxon>Actinomycetota</taxon>
        <taxon>Actinomycetes</taxon>
        <taxon>Micrococcales</taxon>
        <taxon>Microbacteriaceae</taxon>
        <taxon>Pseudolysinimonas</taxon>
    </lineage>
</organism>
<reference evidence="2" key="2">
    <citation type="submission" date="2020-09" db="EMBL/GenBank/DDBJ databases">
        <authorList>
            <person name="Sun Q."/>
            <person name="Zhou Y."/>
        </authorList>
    </citation>
    <scope>NUCLEOTIDE SEQUENCE</scope>
    <source>
        <strain evidence="2">CGMCC 1.16548</strain>
    </source>
</reference>
<dbReference type="Proteomes" id="UP000617531">
    <property type="component" value="Unassembled WGS sequence"/>
</dbReference>
<accession>A0A8J3GN49</accession>
<keyword evidence="3" id="KW-1185">Reference proteome</keyword>
<protein>
    <submittedName>
        <fullName evidence="2">Uncharacterized protein</fullName>
    </submittedName>
</protein>
<comment type="caution">
    <text evidence="2">The sequence shown here is derived from an EMBL/GenBank/DDBJ whole genome shotgun (WGS) entry which is preliminary data.</text>
</comment>
<reference evidence="2" key="1">
    <citation type="journal article" date="2014" name="Int. J. Syst. Evol. Microbiol.">
        <title>Complete genome sequence of Corynebacterium casei LMG S-19264T (=DSM 44701T), isolated from a smear-ripened cheese.</title>
        <authorList>
            <consortium name="US DOE Joint Genome Institute (JGI-PGF)"/>
            <person name="Walter F."/>
            <person name="Albersmeier A."/>
            <person name="Kalinowski J."/>
            <person name="Ruckert C."/>
        </authorList>
    </citation>
    <scope>NUCLEOTIDE SEQUENCE</scope>
    <source>
        <strain evidence="2">CGMCC 1.16548</strain>
    </source>
</reference>
<keyword evidence="1" id="KW-0812">Transmembrane</keyword>
<evidence type="ECO:0000313" key="3">
    <source>
        <dbReference type="Proteomes" id="UP000617531"/>
    </source>
</evidence>
<evidence type="ECO:0000256" key="1">
    <source>
        <dbReference type="SAM" id="Phobius"/>
    </source>
</evidence>
<sequence length="89" mass="10105">MFTLFVVAAAFVLNGFAMLTVLRERLEWVGWISLPLGLVGVVAVLIWAILRRSSSSPRERGVAWSIIGFSTLLLILTPLWYWFMVIPRL</sequence>
<keyword evidence="1" id="KW-1133">Transmembrane helix</keyword>
<evidence type="ECO:0000313" key="2">
    <source>
        <dbReference type="EMBL" id="GHF06015.1"/>
    </source>
</evidence>
<proteinExistence type="predicted"/>